<dbReference type="Proteomes" id="UP000826195">
    <property type="component" value="Unassembled WGS sequence"/>
</dbReference>
<comment type="caution">
    <text evidence="1">The sequence shown here is derived from an EMBL/GenBank/DDBJ whole genome shotgun (WGS) entry which is preliminary data.</text>
</comment>
<reference evidence="1 2" key="1">
    <citation type="journal article" date="2021" name="J. Hered.">
        <title>A chromosome-level genome assembly of the parasitoid wasp, Cotesia glomerata (Hymenoptera: Braconidae).</title>
        <authorList>
            <person name="Pinto B.J."/>
            <person name="Weis J.J."/>
            <person name="Gamble T."/>
            <person name="Ode P.J."/>
            <person name="Paul R."/>
            <person name="Zaspel J.M."/>
        </authorList>
    </citation>
    <scope>NUCLEOTIDE SEQUENCE [LARGE SCALE GENOMIC DNA]</scope>
    <source>
        <strain evidence="1">CgM1</strain>
    </source>
</reference>
<name>A0AAV7IM28_COTGL</name>
<dbReference type="EMBL" id="JAHXZJ010001119">
    <property type="protein sequence ID" value="KAH0553670.1"/>
    <property type="molecule type" value="Genomic_DNA"/>
</dbReference>
<evidence type="ECO:0000313" key="1">
    <source>
        <dbReference type="EMBL" id="KAH0553670.1"/>
    </source>
</evidence>
<protein>
    <submittedName>
        <fullName evidence="1">Uncharacterized protein</fullName>
    </submittedName>
</protein>
<sequence>MQNLKKESIREHAYSMRVERRRETREGTALVSAKRLETSGEKFYWKFMKKFLDAECCSRAEQWLDPVGMQQLRCLRCSQSQTEPQKRSVFVPNIVFWGILIRIRAPGHLTGFRVL</sequence>
<evidence type="ECO:0000313" key="2">
    <source>
        <dbReference type="Proteomes" id="UP000826195"/>
    </source>
</evidence>
<gene>
    <name evidence="1" type="ORF">KQX54_003348</name>
</gene>
<keyword evidence="2" id="KW-1185">Reference proteome</keyword>
<organism evidence="1 2">
    <name type="scientific">Cotesia glomerata</name>
    <name type="common">Lepidopteran parasitic wasp</name>
    <name type="synonym">Apanteles glomeratus</name>
    <dbReference type="NCBI Taxonomy" id="32391"/>
    <lineage>
        <taxon>Eukaryota</taxon>
        <taxon>Metazoa</taxon>
        <taxon>Ecdysozoa</taxon>
        <taxon>Arthropoda</taxon>
        <taxon>Hexapoda</taxon>
        <taxon>Insecta</taxon>
        <taxon>Pterygota</taxon>
        <taxon>Neoptera</taxon>
        <taxon>Endopterygota</taxon>
        <taxon>Hymenoptera</taxon>
        <taxon>Apocrita</taxon>
        <taxon>Ichneumonoidea</taxon>
        <taxon>Braconidae</taxon>
        <taxon>Microgastrinae</taxon>
        <taxon>Cotesia</taxon>
    </lineage>
</organism>
<dbReference type="AlphaFoldDB" id="A0AAV7IM28"/>
<proteinExistence type="predicted"/>
<accession>A0AAV7IM28</accession>